<dbReference type="Pfam" id="PF02945">
    <property type="entry name" value="Endonuclease_7"/>
    <property type="match status" value="1"/>
</dbReference>
<dbReference type="AlphaFoldDB" id="A0A0F9KVH9"/>
<dbReference type="EMBL" id="LAZR01012581">
    <property type="protein sequence ID" value="KKM26083.1"/>
    <property type="molecule type" value="Genomic_DNA"/>
</dbReference>
<proteinExistence type="predicted"/>
<evidence type="ECO:0008006" key="2">
    <source>
        <dbReference type="Google" id="ProtNLM"/>
    </source>
</evidence>
<protein>
    <recommendedName>
        <fullName evidence="2">Recombination endonuclease VII</fullName>
    </recommendedName>
</protein>
<name>A0A0F9KVH9_9ZZZZ</name>
<sequence length="85" mass="9488">FNITIDEYDALSQRQGGVCAICRSKETMKNKYGLKRLAVDHNHLTGKIRGLLCGRCNQALGLFASDEEGVGRLLSAVEYMRRNNV</sequence>
<dbReference type="InterPro" id="IPR004211">
    <property type="entry name" value="Endonuclease_7"/>
</dbReference>
<evidence type="ECO:0000313" key="1">
    <source>
        <dbReference type="EMBL" id="KKM26083.1"/>
    </source>
</evidence>
<reference evidence="1" key="1">
    <citation type="journal article" date="2015" name="Nature">
        <title>Complex archaea that bridge the gap between prokaryotes and eukaryotes.</title>
        <authorList>
            <person name="Spang A."/>
            <person name="Saw J.H."/>
            <person name="Jorgensen S.L."/>
            <person name="Zaremba-Niedzwiedzka K."/>
            <person name="Martijn J."/>
            <person name="Lind A.E."/>
            <person name="van Eijk R."/>
            <person name="Schleper C."/>
            <person name="Guy L."/>
            <person name="Ettema T.J."/>
        </authorList>
    </citation>
    <scope>NUCLEOTIDE SEQUENCE</scope>
</reference>
<comment type="caution">
    <text evidence="1">The sequence shown here is derived from an EMBL/GenBank/DDBJ whole genome shotgun (WGS) entry which is preliminary data.</text>
</comment>
<feature type="non-terminal residue" evidence="1">
    <location>
        <position position="1"/>
    </location>
</feature>
<organism evidence="1">
    <name type="scientific">marine sediment metagenome</name>
    <dbReference type="NCBI Taxonomy" id="412755"/>
    <lineage>
        <taxon>unclassified sequences</taxon>
        <taxon>metagenomes</taxon>
        <taxon>ecological metagenomes</taxon>
    </lineage>
</organism>
<dbReference type="InterPro" id="IPR044925">
    <property type="entry name" value="His-Me_finger_sf"/>
</dbReference>
<dbReference type="InterPro" id="IPR038563">
    <property type="entry name" value="Endonuclease_7_sf"/>
</dbReference>
<dbReference type="SUPFAM" id="SSF54060">
    <property type="entry name" value="His-Me finger endonucleases"/>
    <property type="match status" value="1"/>
</dbReference>
<gene>
    <name evidence="1" type="ORF">LCGC14_1588390</name>
</gene>
<dbReference type="Gene3D" id="3.40.1800.10">
    <property type="entry name" value="His-Me finger endonucleases"/>
    <property type="match status" value="1"/>
</dbReference>
<accession>A0A0F9KVH9</accession>